<sequence length="44" mass="4550">MKAGSVAGPGPDPGRAVCPHASAVDPRPLNWPALAMRKDLDNRG</sequence>
<evidence type="ECO:0000313" key="2">
    <source>
        <dbReference type="EMBL" id="SCL17889.1"/>
    </source>
</evidence>
<evidence type="ECO:0000313" key="3">
    <source>
        <dbReference type="Proteomes" id="UP000199413"/>
    </source>
</evidence>
<organism evidence="2 3">
    <name type="scientific">Micromonospora rhizosphaerae</name>
    <dbReference type="NCBI Taxonomy" id="568872"/>
    <lineage>
        <taxon>Bacteria</taxon>
        <taxon>Bacillati</taxon>
        <taxon>Actinomycetota</taxon>
        <taxon>Actinomycetes</taxon>
        <taxon>Micromonosporales</taxon>
        <taxon>Micromonosporaceae</taxon>
        <taxon>Micromonospora</taxon>
    </lineage>
</organism>
<accession>A0A1C6RL47</accession>
<feature type="region of interest" description="Disordered" evidence="1">
    <location>
        <begin position="1"/>
        <end position="25"/>
    </location>
</feature>
<name>A0A1C6RL47_9ACTN</name>
<dbReference type="STRING" id="568872.GA0070624_1401"/>
<dbReference type="EMBL" id="FMHV01000002">
    <property type="protein sequence ID" value="SCL17889.1"/>
    <property type="molecule type" value="Genomic_DNA"/>
</dbReference>
<protein>
    <submittedName>
        <fullName evidence="2">Uncharacterized protein</fullName>
    </submittedName>
</protein>
<reference evidence="3" key="1">
    <citation type="submission" date="2016-06" db="EMBL/GenBank/DDBJ databases">
        <authorList>
            <person name="Varghese N."/>
            <person name="Submissions Spin"/>
        </authorList>
    </citation>
    <scope>NUCLEOTIDE SEQUENCE [LARGE SCALE GENOMIC DNA]</scope>
    <source>
        <strain evidence="3">DSM 45431</strain>
    </source>
</reference>
<dbReference type="AlphaFoldDB" id="A0A1C6RL47"/>
<gene>
    <name evidence="2" type="ORF">GA0070624_1401</name>
</gene>
<proteinExistence type="predicted"/>
<dbReference type="Proteomes" id="UP000199413">
    <property type="component" value="Unassembled WGS sequence"/>
</dbReference>
<evidence type="ECO:0000256" key="1">
    <source>
        <dbReference type="SAM" id="MobiDB-lite"/>
    </source>
</evidence>
<keyword evidence="3" id="KW-1185">Reference proteome</keyword>